<dbReference type="SUPFAM" id="SSF56436">
    <property type="entry name" value="C-type lectin-like"/>
    <property type="match status" value="1"/>
</dbReference>
<dbReference type="Proteomes" id="UP000494165">
    <property type="component" value="Unassembled WGS sequence"/>
</dbReference>
<feature type="signal peptide" evidence="1">
    <location>
        <begin position="1"/>
        <end position="26"/>
    </location>
</feature>
<comment type="caution">
    <text evidence="3">The sequence shown here is derived from an EMBL/GenBank/DDBJ whole genome shotgun (WGS) entry which is preliminary data.</text>
</comment>
<dbReference type="InterPro" id="IPR016186">
    <property type="entry name" value="C-type_lectin-like/link_sf"/>
</dbReference>
<dbReference type="OrthoDB" id="406096at2759"/>
<dbReference type="EMBL" id="CADEPI010000559">
    <property type="protein sequence ID" value="CAB3387297.1"/>
    <property type="molecule type" value="Genomic_DNA"/>
</dbReference>
<dbReference type="InterPro" id="IPR016187">
    <property type="entry name" value="CTDL_fold"/>
</dbReference>
<dbReference type="Gene3D" id="3.10.100.10">
    <property type="entry name" value="Mannose-Binding Protein A, subunit A"/>
    <property type="match status" value="1"/>
</dbReference>
<evidence type="ECO:0000313" key="3">
    <source>
        <dbReference type="EMBL" id="CAB3387297.1"/>
    </source>
</evidence>
<protein>
    <recommendedName>
        <fullName evidence="2">C-type lectin domain-containing protein</fullName>
    </recommendedName>
</protein>
<proteinExistence type="predicted"/>
<reference evidence="3 4" key="1">
    <citation type="submission" date="2020-04" db="EMBL/GenBank/DDBJ databases">
        <authorList>
            <person name="Alioto T."/>
            <person name="Alioto T."/>
            <person name="Gomez Garrido J."/>
        </authorList>
    </citation>
    <scope>NUCLEOTIDE SEQUENCE [LARGE SCALE GENOMIC DNA]</scope>
</reference>
<evidence type="ECO:0000256" key="1">
    <source>
        <dbReference type="SAM" id="SignalP"/>
    </source>
</evidence>
<feature type="domain" description="C-type lectin" evidence="2">
    <location>
        <begin position="479"/>
        <end position="598"/>
    </location>
</feature>
<dbReference type="AlphaFoldDB" id="A0A8S1DY21"/>
<gene>
    <name evidence="3" type="ORF">CLODIP_2_CD14138</name>
</gene>
<dbReference type="PROSITE" id="PS50041">
    <property type="entry name" value="C_TYPE_LECTIN_2"/>
    <property type="match status" value="1"/>
</dbReference>
<feature type="chain" id="PRO_5035794247" description="C-type lectin domain-containing protein" evidence="1">
    <location>
        <begin position="27"/>
        <end position="968"/>
    </location>
</feature>
<dbReference type="InterPro" id="IPR001304">
    <property type="entry name" value="C-type_lectin-like"/>
</dbReference>
<organism evidence="3 4">
    <name type="scientific">Cloeon dipterum</name>
    <dbReference type="NCBI Taxonomy" id="197152"/>
    <lineage>
        <taxon>Eukaryota</taxon>
        <taxon>Metazoa</taxon>
        <taxon>Ecdysozoa</taxon>
        <taxon>Arthropoda</taxon>
        <taxon>Hexapoda</taxon>
        <taxon>Insecta</taxon>
        <taxon>Pterygota</taxon>
        <taxon>Palaeoptera</taxon>
        <taxon>Ephemeroptera</taxon>
        <taxon>Pisciforma</taxon>
        <taxon>Baetidae</taxon>
        <taxon>Cloeon</taxon>
    </lineage>
</organism>
<accession>A0A8S1DY21</accession>
<evidence type="ECO:0000313" key="4">
    <source>
        <dbReference type="Proteomes" id="UP000494165"/>
    </source>
</evidence>
<keyword evidence="1" id="KW-0732">Signal</keyword>
<keyword evidence="4" id="KW-1185">Reference proteome</keyword>
<evidence type="ECO:0000259" key="2">
    <source>
        <dbReference type="PROSITE" id="PS50041"/>
    </source>
</evidence>
<dbReference type="CDD" id="cd00037">
    <property type="entry name" value="CLECT"/>
    <property type="match status" value="1"/>
</dbReference>
<sequence>MVLAKRLLLQVLFLLSILVIVSEVWGATTRKKKSTTKTVKKRIRKSTTKSAIKSTTTSPKTETPYKFCRNYNKIKKNFQDTALSEDFVEFRRDTKTELFDARDLPIGKFIKRGFKVSFESVDKVNFGKAVEACLYRKLQLLAMDQFDDSNFDDNFHETLINYMLPYYEKEPIEFLWTSAAPCSKSDPLDKATNSCSSVTWCSNNVESRLNYTLNLGKFSRPYCIIYRKSTQRLVPADCSLEASFMCESACSKPKCPLPNDCLKDESLFEVIGGKTYLKKEHEIRGTWEPTNFGFYFFGEKLVNWKENWMTCCSLGLKPLALTRALFDHNNDNPNIPMQGVVYWSAMTRDGCLLHFENCLHKETSELLDAIICGVRNGGSCVAVSNRDKSVRQYIGTSLILKFTICYSKLLLGCEGTEKTFDIRVDTSNCDLPECTGLPNCVMKDELSVAQGFLVAPWRFGNWHSCCDNNILELHNEYGTWDEAYKRCCSLGMDLLSVHNPAKQDCLGNPYKNSNPNEKGYLPFRTEAWTAGRDIDSCRGKLRWCTGYLNDYLKNDLTWKKGQDPRLANNSCVFIDFGDPVVPSLALADCSEKKQIICEAPMGVDVKLKMHYQPCRRNFKVKEREAEKIWATGDLNRTSYAAKKMIQCLAEHIGLVYNSTKINGHIFLKMMSRMFYPLNYNAMLTEIRVQDAKSSQFKYLYGEKKIRNFLFNVVYDLTNEYYSAHFDIAAEIIIKLYESREIKNINEETFTFDFLVFLLQSNKAVDRFWKLYDFTLEQRSWMPADQDLSSPCMTFDAYLKNSSSCIDVDGLIPLTESKPFPNMRPIDTKWYGMTSFTACLEKRGSLPFAETKTEFETIYNLIRGVNPTLTIIWGQGFYDMLNENFMWCRSDVGPFQPWAKIPVPVSVNALDATKDQDFVMLVSLPGVKPNLHAVPPSDELMNKTEVFCRFPDYVVNECSRAKQAEREEN</sequence>
<name>A0A8S1DY21_9INSE</name>